<dbReference type="InterPro" id="IPR050171">
    <property type="entry name" value="MFS_Transporters"/>
</dbReference>
<feature type="transmembrane region" description="Helical" evidence="7">
    <location>
        <begin position="104"/>
        <end position="124"/>
    </location>
</feature>
<dbReference type="Pfam" id="PF07690">
    <property type="entry name" value="MFS_1"/>
    <property type="match status" value="1"/>
</dbReference>
<comment type="subcellular location">
    <subcellularLocation>
        <location evidence="1">Cell membrane</location>
        <topology evidence="1">Multi-pass membrane protein</topology>
    </subcellularLocation>
</comment>
<dbReference type="InterPro" id="IPR011701">
    <property type="entry name" value="MFS"/>
</dbReference>
<dbReference type="Pfam" id="PF21987">
    <property type="entry name" value="YajR_YAM"/>
    <property type="match status" value="1"/>
</dbReference>
<dbReference type="EMBL" id="JBHLVX010000050">
    <property type="protein sequence ID" value="MFC0269039.1"/>
    <property type="molecule type" value="Genomic_DNA"/>
</dbReference>
<keyword evidence="10" id="KW-1185">Reference proteome</keyword>
<dbReference type="CDD" id="cd17472">
    <property type="entry name" value="MFS_YajR_like"/>
    <property type="match status" value="1"/>
</dbReference>
<feature type="transmembrane region" description="Helical" evidence="7">
    <location>
        <begin position="214"/>
        <end position="236"/>
    </location>
</feature>
<gene>
    <name evidence="9" type="ORF">ACFFHW_13770</name>
</gene>
<evidence type="ECO:0000256" key="7">
    <source>
        <dbReference type="SAM" id="Phobius"/>
    </source>
</evidence>
<feature type="transmembrane region" description="Helical" evidence="7">
    <location>
        <begin position="248"/>
        <end position="268"/>
    </location>
</feature>
<keyword evidence="3" id="KW-1003">Cell membrane</keyword>
<comment type="caution">
    <text evidence="9">The sequence shown here is derived from an EMBL/GenBank/DDBJ whole genome shotgun (WGS) entry which is preliminary data.</text>
</comment>
<reference evidence="9 10" key="1">
    <citation type="submission" date="2024-09" db="EMBL/GenBank/DDBJ databases">
        <authorList>
            <person name="Sun Q."/>
            <person name="Mori K."/>
        </authorList>
    </citation>
    <scope>NUCLEOTIDE SEQUENCE [LARGE SCALE GENOMIC DNA]</scope>
    <source>
        <strain evidence="9 10">CCM 7415</strain>
    </source>
</reference>
<evidence type="ECO:0000313" key="10">
    <source>
        <dbReference type="Proteomes" id="UP001589814"/>
    </source>
</evidence>
<dbReference type="InterPro" id="IPR054152">
    <property type="entry name" value="YajR_YAM"/>
</dbReference>
<dbReference type="InterPro" id="IPR036259">
    <property type="entry name" value="MFS_trans_sf"/>
</dbReference>
<evidence type="ECO:0000256" key="6">
    <source>
        <dbReference type="ARBA" id="ARBA00023136"/>
    </source>
</evidence>
<feature type="domain" description="Major facilitator superfamily (MFS) profile" evidence="8">
    <location>
        <begin position="13"/>
        <end position="393"/>
    </location>
</feature>
<organism evidence="9 10">
    <name type="scientific">Kushneria aurantia</name>
    <dbReference type="NCBI Taxonomy" id="504092"/>
    <lineage>
        <taxon>Bacteria</taxon>
        <taxon>Pseudomonadati</taxon>
        <taxon>Pseudomonadota</taxon>
        <taxon>Gammaproteobacteria</taxon>
        <taxon>Oceanospirillales</taxon>
        <taxon>Halomonadaceae</taxon>
        <taxon>Kushneria</taxon>
    </lineage>
</organism>
<dbReference type="RefSeq" id="WP_026351857.1">
    <property type="nucleotide sequence ID" value="NZ_JBHLVX010000050.1"/>
</dbReference>
<keyword evidence="2" id="KW-0813">Transport</keyword>
<feature type="transmembrane region" description="Helical" evidence="7">
    <location>
        <begin position="167"/>
        <end position="186"/>
    </location>
</feature>
<keyword evidence="5 7" id="KW-1133">Transmembrane helix</keyword>
<feature type="transmembrane region" description="Helical" evidence="7">
    <location>
        <begin position="303"/>
        <end position="319"/>
    </location>
</feature>
<feature type="transmembrane region" description="Helical" evidence="7">
    <location>
        <begin position="136"/>
        <end position="155"/>
    </location>
</feature>
<sequence length="458" mass="49188">MRSLPFLPGEYRAMIGLGLLYAFRMLGLFMVLPVLSLYTRDLPGATPFLVGVALGGYGLTQAVLQIPFGMLSDRIGRKEVIAAGLCLFLLGSIIAALSSSIYGIIIGRCLQGSGAIAGALMALLADRTREEVRTSAMAAIGMSIGVSFALAMAIGPLLAEYFGLSGIFWSTSLLAVAGLVILWRLVPAAPARRQHRDVGVDPRQLIAMLRRPDLLRLDFSILCLHALLTAAFVALPLELEALGIAPRYHGWVYLPIMALGFIAMLPLIIAAEKYRRMRPIFLSTVAIMALSLLGLGVFEDSRWSVLALLFVFFTGFNLMEATLPSMISKIAPVGAKGSAMGIYSTSQFLGACLGGAGGGAIVGVAGIDALFQFSALLALVWFLSVLGMQPPRHLSSEIIALDETLDARDKQLSNRLAAIAGVEEVMVVAQERIAYLKVDRDKLDREALAHLSRRQQEP</sequence>
<dbReference type="SUPFAM" id="SSF103473">
    <property type="entry name" value="MFS general substrate transporter"/>
    <property type="match status" value="1"/>
</dbReference>
<feature type="transmembrane region" description="Helical" evidence="7">
    <location>
        <begin position="280"/>
        <end position="297"/>
    </location>
</feature>
<evidence type="ECO:0000256" key="5">
    <source>
        <dbReference type="ARBA" id="ARBA00022989"/>
    </source>
</evidence>
<proteinExistence type="predicted"/>
<dbReference type="PANTHER" id="PTHR23517">
    <property type="entry name" value="RESISTANCE PROTEIN MDTM, PUTATIVE-RELATED-RELATED"/>
    <property type="match status" value="1"/>
</dbReference>
<dbReference type="Proteomes" id="UP001589814">
    <property type="component" value="Unassembled WGS sequence"/>
</dbReference>
<keyword evidence="4 7" id="KW-0812">Transmembrane</keyword>
<dbReference type="PROSITE" id="PS50850">
    <property type="entry name" value="MFS"/>
    <property type="match status" value="1"/>
</dbReference>
<dbReference type="Gene3D" id="1.20.1250.20">
    <property type="entry name" value="MFS general substrate transporter like domains"/>
    <property type="match status" value="1"/>
</dbReference>
<evidence type="ECO:0000256" key="4">
    <source>
        <dbReference type="ARBA" id="ARBA00022692"/>
    </source>
</evidence>
<keyword evidence="6 7" id="KW-0472">Membrane</keyword>
<name>A0ABV6G648_9GAMM</name>
<evidence type="ECO:0000256" key="3">
    <source>
        <dbReference type="ARBA" id="ARBA00022475"/>
    </source>
</evidence>
<dbReference type="PANTHER" id="PTHR23517:SF2">
    <property type="entry name" value="MULTIDRUG RESISTANCE PROTEIN MDTH"/>
    <property type="match status" value="1"/>
</dbReference>
<evidence type="ECO:0000259" key="8">
    <source>
        <dbReference type="PROSITE" id="PS50850"/>
    </source>
</evidence>
<feature type="transmembrane region" description="Helical" evidence="7">
    <location>
        <begin position="12"/>
        <end position="36"/>
    </location>
</feature>
<feature type="transmembrane region" description="Helical" evidence="7">
    <location>
        <begin position="340"/>
        <end position="363"/>
    </location>
</feature>
<evidence type="ECO:0000256" key="1">
    <source>
        <dbReference type="ARBA" id="ARBA00004651"/>
    </source>
</evidence>
<feature type="transmembrane region" description="Helical" evidence="7">
    <location>
        <begin position="80"/>
        <end position="98"/>
    </location>
</feature>
<evidence type="ECO:0000313" key="9">
    <source>
        <dbReference type="EMBL" id="MFC0269039.1"/>
    </source>
</evidence>
<dbReference type="Gene3D" id="3.30.70.100">
    <property type="match status" value="1"/>
</dbReference>
<feature type="transmembrane region" description="Helical" evidence="7">
    <location>
        <begin position="48"/>
        <end position="68"/>
    </location>
</feature>
<protein>
    <submittedName>
        <fullName evidence="9">MFS transporter</fullName>
    </submittedName>
</protein>
<evidence type="ECO:0000256" key="2">
    <source>
        <dbReference type="ARBA" id="ARBA00022448"/>
    </source>
</evidence>
<dbReference type="InterPro" id="IPR020846">
    <property type="entry name" value="MFS_dom"/>
</dbReference>
<accession>A0ABV6G648</accession>